<keyword evidence="8" id="KW-1185">Reference proteome</keyword>
<dbReference type="InterPro" id="IPR008927">
    <property type="entry name" value="6-PGluconate_DH-like_C_sf"/>
</dbReference>
<comment type="caution">
    <text evidence="7">The sequence shown here is derived from an EMBL/GenBank/DDBJ whole genome shotgun (WGS) entry which is preliminary data.</text>
</comment>
<keyword evidence="2" id="KW-0560">Oxidoreductase</keyword>
<dbReference type="InterPro" id="IPR014026">
    <property type="entry name" value="UDP-Glc/GDP-Man_DH_dimer"/>
</dbReference>
<dbReference type="InterPro" id="IPR028359">
    <property type="entry name" value="UDP_ManNAc/GlcNAc_DH"/>
</dbReference>
<keyword evidence="5" id="KW-1133">Transmembrane helix</keyword>
<evidence type="ECO:0000256" key="2">
    <source>
        <dbReference type="ARBA" id="ARBA00023002"/>
    </source>
</evidence>
<accession>A0ABV8FF41</accession>
<dbReference type="PANTHER" id="PTHR43491:SF2">
    <property type="entry name" value="UDP-N-ACETYL-D-MANNOSAMINE DEHYDROGENASE"/>
    <property type="match status" value="1"/>
</dbReference>
<keyword evidence="3" id="KW-0520">NAD</keyword>
<dbReference type="EMBL" id="JBHSBH010000003">
    <property type="protein sequence ID" value="MFC3994750.1"/>
    <property type="molecule type" value="Genomic_DNA"/>
</dbReference>
<keyword evidence="5" id="KW-0472">Membrane</keyword>
<dbReference type="Proteomes" id="UP001595847">
    <property type="component" value="Unassembled WGS sequence"/>
</dbReference>
<dbReference type="InterPro" id="IPR001732">
    <property type="entry name" value="UDP-Glc/GDP-Man_DH_N"/>
</dbReference>
<dbReference type="SUPFAM" id="SSF52413">
    <property type="entry name" value="UDP-glucose/GDP-mannose dehydrogenase C-terminal domain"/>
    <property type="match status" value="1"/>
</dbReference>
<dbReference type="InterPro" id="IPR036291">
    <property type="entry name" value="NAD(P)-bd_dom_sf"/>
</dbReference>
<evidence type="ECO:0000256" key="5">
    <source>
        <dbReference type="SAM" id="Phobius"/>
    </source>
</evidence>
<dbReference type="InterPro" id="IPR014027">
    <property type="entry name" value="UDP-Glc/GDP-Man_DH_C"/>
</dbReference>
<dbReference type="SMART" id="SM00984">
    <property type="entry name" value="UDPG_MGDP_dh_C"/>
    <property type="match status" value="1"/>
</dbReference>
<organism evidence="7 8">
    <name type="scientific">Nocardiopsis sediminis</name>
    <dbReference type="NCBI Taxonomy" id="1778267"/>
    <lineage>
        <taxon>Bacteria</taxon>
        <taxon>Bacillati</taxon>
        <taxon>Actinomycetota</taxon>
        <taxon>Actinomycetes</taxon>
        <taxon>Streptosporangiales</taxon>
        <taxon>Nocardiopsidaceae</taxon>
        <taxon>Nocardiopsis</taxon>
    </lineage>
</organism>
<dbReference type="NCBIfam" id="TIGR03026">
    <property type="entry name" value="NDP-sugDHase"/>
    <property type="match status" value="1"/>
</dbReference>
<reference evidence="8" key="1">
    <citation type="journal article" date="2019" name="Int. J. Syst. Evol. Microbiol.">
        <title>The Global Catalogue of Microorganisms (GCM) 10K type strain sequencing project: providing services to taxonomists for standard genome sequencing and annotation.</title>
        <authorList>
            <consortium name="The Broad Institute Genomics Platform"/>
            <consortium name="The Broad Institute Genome Sequencing Center for Infectious Disease"/>
            <person name="Wu L."/>
            <person name="Ma J."/>
        </authorList>
    </citation>
    <scope>NUCLEOTIDE SEQUENCE [LARGE SCALE GENOMIC DNA]</scope>
    <source>
        <strain evidence="8">TBRC 1826</strain>
    </source>
</reference>
<name>A0ABV8FF41_9ACTN</name>
<dbReference type="Gene3D" id="3.40.50.720">
    <property type="entry name" value="NAD(P)-binding Rossmann-like Domain"/>
    <property type="match status" value="2"/>
</dbReference>
<dbReference type="PANTHER" id="PTHR43491">
    <property type="entry name" value="UDP-N-ACETYL-D-MANNOSAMINE DEHYDROGENASE"/>
    <property type="match status" value="1"/>
</dbReference>
<evidence type="ECO:0000313" key="7">
    <source>
        <dbReference type="EMBL" id="MFC3994750.1"/>
    </source>
</evidence>
<comment type="similarity">
    <text evidence="1 4">Belongs to the UDP-glucose/GDP-mannose dehydrogenase family.</text>
</comment>
<dbReference type="Pfam" id="PF00984">
    <property type="entry name" value="UDPG_MGDP_dh"/>
    <property type="match status" value="1"/>
</dbReference>
<proteinExistence type="inferred from homology"/>
<dbReference type="SUPFAM" id="SSF51735">
    <property type="entry name" value="NAD(P)-binding Rossmann-fold domains"/>
    <property type="match status" value="1"/>
</dbReference>
<dbReference type="InterPro" id="IPR017476">
    <property type="entry name" value="UDP-Glc/GDP-Man"/>
</dbReference>
<gene>
    <name evidence="7" type="ORF">ACFOVU_02410</name>
</gene>
<dbReference type="RefSeq" id="WP_378529600.1">
    <property type="nucleotide sequence ID" value="NZ_JBHSBH010000003.1"/>
</dbReference>
<evidence type="ECO:0000256" key="1">
    <source>
        <dbReference type="ARBA" id="ARBA00006601"/>
    </source>
</evidence>
<keyword evidence="5" id="KW-0812">Transmembrane</keyword>
<dbReference type="PIRSF" id="PIRSF500136">
    <property type="entry name" value="UDP_ManNAc_DH"/>
    <property type="match status" value="1"/>
</dbReference>
<evidence type="ECO:0000313" key="8">
    <source>
        <dbReference type="Proteomes" id="UP001595847"/>
    </source>
</evidence>
<feature type="transmembrane region" description="Helical" evidence="5">
    <location>
        <begin position="12"/>
        <end position="31"/>
    </location>
</feature>
<protein>
    <submittedName>
        <fullName evidence="7">Nucleotide sugar dehydrogenase</fullName>
    </submittedName>
</protein>
<dbReference type="InterPro" id="IPR036220">
    <property type="entry name" value="UDP-Glc/GDP-Man_DH_C_sf"/>
</dbReference>
<dbReference type="PIRSF" id="PIRSF000124">
    <property type="entry name" value="UDPglc_GDPman_dh"/>
    <property type="match status" value="1"/>
</dbReference>
<dbReference type="Pfam" id="PF03721">
    <property type="entry name" value="UDPG_MGDP_dh_N"/>
    <property type="match status" value="1"/>
</dbReference>
<evidence type="ECO:0000256" key="4">
    <source>
        <dbReference type="PIRNR" id="PIRNR000124"/>
    </source>
</evidence>
<evidence type="ECO:0000256" key="3">
    <source>
        <dbReference type="ARBA" id="ARBA00023027"/>
    </source>
</evidence>
<evidence type="ECO:0000259" key="6">
    <source>
        <dbReference type="SMART" id="SM00984"/>
    </source>
</evidence>
<feature type="domain" description="UDP-glucose/GDP-mannose dehydrogenase C-terminal" evidence="6">
    <location>
        <begin position="330"/>
        <end position="432"/>
    </location>
</feature>
<dbReference type="Pfam" id="PF03720">
    <property type="entry name" value="UDPG_MGDP_dh_C"/>
    <property type="match status" value="1"/>
</dbReference>
<dbReference type="SUPFAM" id="SSF48179">
    <property type="entry name" value="6-phosphogluconate dehydrogenase C-terminal domain-like"/>
    <property type="match status" value="1"/>
</dbReference>
<sequence length="450" mass="47366">MPFPRDDSVPRVAVIGFGYIGSCIGVTLADLGMRVTGIDRDAATVEAFARGECPVPEPGLAEAVTRLHGSDRLAFATGYAAAASADVVLITVDTPVDDAGGLVPGPLEAVCRSLAPLLRSGQLVIVKSTVPPGYTRNAVLPMLESGGGRHGTDFHLAFCPERLSEGTALAQIRQLPIVIGGCGPASAEAADAFWQGALQVPTRVYPVPEIAELVKLADNWWIDHNIAMANDLARLCDGYGVDVLDVIAGANSLPKGNGNVNILLPSVGVGGACLTKDPWMAARSARDRGARLQTVETARRVNDEMPEYAARTITDQLIKLGREPSGAVVAVLGAAFKNDTGDLRATPAAGVVERLRAAGARVRVFDPLADPAEIRSVFGLPAETAWTDAVAGADCVAVLAGHTPFRRLDFAALKERVADPCLVYDGRAYYPPETIARLRELGFTYRGVGR</sequence>